<dbReference type="AlphaFoldDB" id="A0A7Z9C5I1"/>
<name>A0A7Z9C5I1_9CAUL</name>
<protein>
    <submittedName>
        <fullName evidence="2">Uncharacterized protein</fullName>
    </submittedName>
</protein>
<proteinExistence type="predicted"/>
<dbReference type="RefSeq" id="WP_154725265.1">
    <property type="nucleotide sequence ID" value="NZ_UXHF01000002.1"/>
</dbReference>
<reference evidence="2 3" key="1">
    <citation type="submission" date="2018-11" db="EMBL/GenBank/DDBJ databases">
        <authorList>
            <person name="Peiro R."/>
            <person name="Begona"/>
            <person name="Cbmso G."/>
            <person name="Lopez M."/>
            <person name="Gonzalez S."/>
            <person name="Sacristan E."/>
            <person name="Castillo E."/>
        </authorList>
    </citation>
    <scope>NUCLEOTIDE SEQUENCE [LARGE SCALE GENOMIC DNA]</scope>
    <source>
        <strain evidence="2">Brev_genome</strain>
    </source>
</reference>
<feature type="region of interest" description="Disordered" evidence="1">
    <location>
        <begin position="1"/>
        <end position="33"/>
    </location>
</feature>
<comment type="caution">
    <text evidence="2">The sequence shown here is derived from an EMBL/GenBank/DDBJ whole genome shotgun (WGS) entry which is preliminary data.</text>
</comment>
<keyword evidence="3" id="KW-1185">Reference proteome</keyword>
<dbReference type="EMBL" id="UXHF01000002">
    <property type="protein sequence ID" value="VDC50100.1"/>
    <property type="molecule type" value="Genomic_DNA"/>
</dbReference>
<evidence type="ECO:0000313" key="3">
    <source>
        <dbReference type="Proteomes" id="UP000289220"/>
    </source>
</evidence>
<evidence type="ECO:0000256" key="1">
    <source>
        <dbReference type="SAM" id="MobiDB-lite"/>
    </source>
</evidence>
<dbReference type="Proteomes" id="UP000289220">
    <property type="component" value="Unassembled WGS sequence"/>
</dbReference>
<organism evidence="2 3">
    <name type="scientific">Brevundimonas mediterranea</name>
    <dbReference type="NCBI Taxonomy" id="74329"/>
    <lineage>
        <taxon>Bacteria</taxon>
        <taxon>Pseudomonadati</taxon>
        <taxon>Pseudomonadota</taxon>
        <taxon>Alphaproteobacteria</taxon>
        <taxon>Caulobacterales</taxon>
        <taxon>Caulobacteraceae</taxon>
        <taxon>Brevundimonas</taxon>
    </lineage>
</organism>
<accession>A0A7Z9C5I1</accession>
<sequence length="63" mass="6935">MTSRSSTRQGPLKPRSSKDAVVVEDPSRDSIRMTADEADLSAFRMLDAAAEARASHDRGERDE</sequence>
<gene>
    <name evidence="2" type="ORF">BREV_BREV_00176</name>
</gene>
<evidence type="ECO:0000313" key="2">
    <source>
        <dbReference type="EMBL" id="VDC50100.1"/>
    </source>
</evidence>